<keyword evidence="4" id="KW-1185">Reference proteome</keyword>
<dbReference type="CDD" id="cd00198">
    <property type="entry name" value="vWFA"/>
    <property type="match status" value="1"/>
</dbReference>
<dbReference type="PROSITE" id="PS50234">
    <property type="entry name" value="VWFA"/>
    <property type="match status" value="1"/>
</dbReference>
<feature type="domain" description="VWFA" evidence="2">
    <location>
        <begin position="181"/>
        <end position="357"/>
    </location>
</feature>
<evidence type="ECO:0000259" key="2">
    <source>
        <dbReference type="PROSITE" id="PS50234"/>
    </source>
</evidence>
<dbReference type="InterPro" id="IPR002035">
    <property type="entry name" value="VWF_A"/>
</dbReference>
<comment type="caution">
    <text evidence="3">The sequence shown here is derived from an EMBL/GenBank/DDBJ whole genome shotgun (WGS) entry which is preliminary data.</text>
</comment>
<dbReference type="SUPFAM" id="SSF53300">
    <property type="entry name" value="vWA-like"/>
    <property type="match status" value="1"/>
</dbReference>
<name>A0A371J3V2_9FIRM</name>
<feature type="compositionally biased region" description="Acidic residues" evidence="1">
    <location>
        <begin position="66"/>
        <end position="79"/>
    </location>
</feature>
<gene>
    <name evidence="3" type="ORF">CHL78_009375</name>
</gene>
<feature type="region of interest" description="Disordered" evidence="1">
    <location>
        <begin position="136"/>
        <end position="157"/>
    </location>
</feature>
<dbReference type="OrthoDB" id="1752671at2"/>
<accession>A0A371J3V2</accession>
<dbReference type="Pfam" id="PF13519">
    <property type="entry name" value="VWA_2"/>
    <property type="match status" value="1"/>
</dbReference>
<dbReference type="AlphaFoldDB" id="A0A371J3V2"/>
<sequence>MKLSKFMKKIALILVVCLSINIGGWTPSIVEAITSNNIDTTEMSDTILNELQPDEELQQTKPSDSDIVEGEGVADDLSNEDTGVSTETESTEEVKETEEVIEEDNESEVEEVSDQDTPVSLREDGRIIPAIAAEEEKTTTSGKNPLTLTKTATQDENNPEEYEISLDITGTAQQQQVKTADIVIVMDKSGSMTENGSQKLSLAKKGAIKFVENLLGTSGTTPSNIGISVVQFDSLATRITGIEDKPFIKDSNILKSKINGIQAGDGTNTEAGINKAKQLLDKSEANQKYVVLFTDGLPTFYCKGEYIYGYQWKRGQNNSKYMNGNGSDTTKECRNAAISAYKKVIADSSVTFYSAGVFDRGSSSNTAREFLGNVQNVTIKYPEIYGTGQAAINKYLDGYKKGDKTVNKHYTSNENDIENMFEDMSIEIQNEINKLIAKNVTVTDTVTKYFELIDGSKYTITDYKSDKLEINKDIVCKVEASKVDTEYGGTTVKEDKLTFKINEIREPGISIKFKVKVKDSYFFGNDVPTNTTANIEFNDPLDTSENPNVETGEFPVPSVDIEPKIGTINVTKVITEGADKAPENDTFSVLIKGESAQYNIDVQAGNDKTKSMSFIMKGDNTDITDSYITNYIKNNNLQGYNFVKAGTYNVSEIVPMNYTKVGTVINNKNTETFELSKDNRDINIVVKNKLVNEIYFFDKFTKPNIFKLLKIS</sequence>
<dbReference type="Proteomes" id="UP000215694">
    <property type="component" value="Unassembled WGS sequence"/>
</dbReference>
<feature type="compositionally biased region" description="Acidic residues" evidence="1">
    <location>
        <begin position="99"/>
        <end position="114"/>
    </location>
</feature>
<reference evidence="3 4" key="1">
    <citation type="journal article" date="2017" name="Genome Announc.">
        <title>Draft Genome Sequence of Romboutsia weinsteinii sp. nov. Strain CCRI-19649(T) Isolated from Surface Water.</title>
        <authorList>
            <person name="Maheux A.F."/>
            <person name="Boudreau D.K."/>
            <person name="Berube E."/>
            <person name="Boissinot M."/>
            <person name="Cantin P."/>
            <person name="Raymond F."/>
            <person name="Corbeil J."/>
            <person name="Omar R.F."/>
            <person name="Bergeron M.G."/>
        </authorList>
    </citation>
    <scope>NUCLEOTIDE SEQUENCE [LARGE SCALE GENOMIC DNA]</scope>
    <source>
        <strain evidence="3 4">CCRI-19649</strain>
    </source>
</reference>
<evidence type="ECO:0000313" key="3">
    <source>
        <dbReference type="EMBL" id="RDY27415.1"/>
    </source>
</evidence>
<dbReference type="RefSeq" id="WP_094369219.1">
    <property type="nucleotide sequence ID" value="NZ_NOJY02000013.1"/>
</dbReference>
<proteinExistence type="predicted"/>
<evidence type="ECO:0000256" key="1">
    <source>
        <dbReference type="SAM" id="MobiDB-lite"/>
    </source>
</evidence>
<dbReference type="Gene3D" id="3.40.50.410">
    <property type="entry name" value="von Willebrand factor, type A domain"/>
    <property type="match status" value="1"/>
</dbReference>
<dbReference type="InterPro" id="IPR036465">
    <property type="entry name" value="vWFA_dom_sf"/>
</dbReference>
<organism evidence="3 4">
    <name type="scientific">Romboutsia weinsteinii</name>
    <dbReference type="NCBI Taxonomy" id="2020949"/>
    <lineage>
        <taxon>Bacteria</taxon>
        <taxon>Bacillati</taxon>
        <taxon>Bacillota</taxon>
        <taxon>Clostridia</taxon>
        <taxon>Peptostreptococcales</taxon>
        <taxon>Peptostreptococcaceae</taxon>
        <taxon>Romboutsia</taxon>
    </lineage>
</organism>
<dbReference type="EMBL" id="NOJY02000013">
    <property type="protein sequence ID" value="RDY27415.1"/>
    <property type="molecule type" value="Genomic_DNA"/>
</dbReference>
<protein>
    <submittedName>
        <fullName evidence="3">VWA domain-containing protein</fullName>
    </submittedName>
</protein>
<dbReference type="SMART" id="SM00327">
    <property type="entry name" value="VWA"/>
    <property type="match status" value="1"/>
</dbReference>
<evidence type="ECO:0000313" key="4">
    <source>
        <dbReference type="Proteomes" id="UP000215694"/>
    </source>
</evidence>
<feature type="compositionally biased region" description="Polar residues" evidence="1">
    <location>
        <begin position="139"/>
        <end position="156"/>
    </location>
</feature>
<feature type="region of interest" description="Disordered" evidence="1">
    <location>
        <begin position="54"/>
        <end position="118"/>
    </location>
</feature>